<dbReference type="Proteomes" id="UP001162483">
    <property type="component" value="Unassembled WGS sequence"/>
</dbReference>
<name>A0ABN9BX18_9NEOB</name>
<evidence type="ECO:0000313" key="2">
    <source>
        <dbReference type="Proteomes" id="UP001162483"/>
    </source>
</evidence>
<reference evidence="1" key="1">
    <citation type="submission" date="2023-05" db="EMBL/GenBank/DDBJ databases">
        <authorList>
            <person name="Stuckert A."/>
        </authorList>
    </citation>
    <scope>NUCLEOTIDE SEQUENCE</scope>
</reference>
<sequence length="56" mass="6204">MGISWGPLLTPALGQCPSAQMVSPPLNKTWKLIGFSAEKQHILQLPVLVNQPQYLY</sequence>
<evidence type="ECO:0000313" key="1">
    <source>
        <dbReference type="EMBL" id="CAI9552264.1"/>
    </source>
</evidence>
<protein>
    <submittedName>
        <fullName evidence="1">Uncharacterized protein</fullName>
    </submittedName>
</protein>
<comment type="caution">
    <text evidence="1">The sequence shown here is derived from an EMBL/GenBank/DDBJ whole genome shotgun (WGS) entry which is preliminary data.</text>
</comment>
<gene>
    <name evidence="1" type="ORF">SPARVUS_LOCUS3851692</name>
</gene>
<dbReference type="EMBL" id="CATNWA010006521">
    <property type="protein sequence ID" value="CAI9552264.1"/>
    <property type="molecule type" value="Genomic_DNA"/>
</dbReference>
<proteinExistence type="predicted"/>
<accession>A0ABN9BX18</accession>
<keyword evidence="2" id="KW-1185">Reference proteome</keyword>
<organism evidence="1 2">
    <name type="scientific">Staurois parvus</name>
    <dbReference type="NCBI Taxonomy" id="386267"/>
    <lineage>
        <taxon>Eukaryota</taxon>
        <taxon>Metazoa</taxon>
        <taxon>Chordata</taxon>
        <taxon>Craniata</taxon>
        <taxon>Vertebrata</taxon>
        <taxon>Euteleostomi</taxon>
        <taxon>Amphibia</taxon>
        <taxon>Batrachia</taxon>
        <taxon>Anura</taxon>
        <taxon>Neobatrachia</taxon>
        <taxon>Ranoidea</taxon>
        <taxon>Ranidae</taxon>
        <taxon>Staurois</taxon>
    </lineage>
</organism>